<dbReference type="PANTHER" id="PTHR10039:SF17">
    <property type="entry name" value="FUNGAL STAND N-TERMINAL GOODBYE DOMAIN-CONTAINING PROTEIN-RELATED"/>
    <property type="match status" value="1"/>
</dbReference>
<proteinExistence type="predicted"/>
<keyword evidence="5" id="KW-1185">Reference proteome</keyword>
<dbReference type="OrthoDB" id="448455at2759"/>
<dbReference type="InterPro" id="IPR027417">
    <property type="entry name" value="P-loop_NTPase"/>
</dbReference>
<name>A0A7H8QIR2_TALRU</name>
<evidence type="ECO:0000313" key="5">
    <source>
        <dbReference type="Proteomes" id="UP000509510"/>
    </source>
</evidence>
<dbReference type="EMBL" id="CP055898">
    <property type="protein sequence ID" value="QKX53786.1"/>
    <property type="molecule type" value="Genomic_DNA"/>
</dbReference>
<dbReference type="KEGG" id="trg:TRUGW13939_00866"/>
<evidence type="ECO:0000259" key="2">
    <source>
        <dbReference type="Pfam" id="PF17109"/>
    </source>
</evidence>
<dbReference type="InterPro" id="IPR056884">
    <property type="entry name" value="NPHP3-like_N"/>
</dbReference>
<organism evidence="4 5">
    <name type="scientific">Talaromyces rugulosus</name>
    <name type="common">Penicillium rugulosum</name>
    <dbReference type="NCBI Taxonomy" id="121627"/>
    <lineage>
        <taxon>Eukaryota</taxon>
        <taxon>Fungi</taxon>
        <taxon>Dikarya</taxon>
        <taxon>Ascomycota</taxon>
        <taxon>Pezizomycotina</taxon>
        <taxon>Eurotiomycetes</taxon>
        <taxon>Eurotiomycetidae</taxon>
        <taxon>Eurotiales</taxon>
        <taxon>Trichocomaceae</taxon>
        <taxon>Talaromyces</taxon>
        <taxon>Talaromyces sect. Islandici</taxon>
    </lineage>
</organism>
<dbReference type="PANTHER" id="PTHR10039">
    <property type="entry name" value="AMELOGENIN"/>
    <property type="match status" value="1"/>
</dbReference>
<dbReference type="RefSeq" id="XP_035339965.1">
    <property type="nucleotide sequence ID" value="XM_035484072.1"/>
</dbReference>
<feature type="domain" description="Fungal STAND N-terminal Goodbye" evidence="2">
    <location>
        <begin position="58"/>
        <end position="156"/>
    </location>
</feature>
<reference evidence="5" key="1">
    <citation type="submission" date="2020-06" db="EMBL/GenBank/DDBJ databases">
        <title>A chromosome-scale genome assembly of Talaromyces rugulosus W13939.</title>
        <authorList>
            <person name="Wang B."/>
            <person name="Guo L."/>
            <person name="Ye K."/>
            <person name="Wang L."/>
        </authorList>
    </citation>
    <scope>NUCLEOTIDE SEQUENCE [LARGE SCALE GENOMIC DNA]</scope>
    <source>
        <strain evidence="5">W13939</strain>
    </source>
</reference>
<evidence type="ECO:0000313" key="4">
    <source>
        <dbReference type="EMBL" id="QKX53786.1"/>
    </source>
</evidence>
<dbReference type="Gene3D" id="3.40.50.300">
    <property type="entry name" value="P-loop containing nucleotide triphosphate hydrolases"/>
    <property type="match status" value="1"/>
</dbReference>
<feature type="domain" description="Nephrocystin 3-like N-terminal" evidence="3">
    <location>
        <begin position="345"/>
        <end position="495"/>
    </location>
</feature>
<evidence type="ECO:0000259" key="3">
    <source>
        <dbReference type="Pfam" id="PF24883"/>
    </source>
</evidence>
<dbReference type="Pfam" id="PF17109">
    <property type="entry name" value="Goodbye"/>
    <property type="match status" value="1"/>
</dbReference>
<dbReference type="GeneID" id="55988379"/>
<dbReference type="Proteomes" id="UP000509510">
    <property type="component" value="Chromosome I"/>
</dbReference>
<dbReference type="Pfam" id="PF24883">
    <property type="entry name" value="NPHP3_N"/>
    <property type="match status" value="1"/>
</dbReference>
<accession>A0A7H8QIR2</accession>
<sequence length="1685" mass="192380">MTTSDIGQLWSKALEDYKDETNINLEDKHDIFKGVRIRWGKEEVVDAAEPVRGPGQPQKKLADLAQYLIEESTQFKKARHDNKKLDKARSLIFRMANPLKLLATTASNSADAACPAAPVILVVFTEIIGACVKVSEQFDSIEGLYLVIHSFVDRLQLLEGSLPAKPVYQKQVTMTFSAILKFCGKTHTYMTGTGTGRHLHRMKTWFKALINGKDPVLKATYDEVIRCIAGLDSATIMVTLTSVIDMKTNLNNQRTLIEETLGGISSIVISTEKNHHKMEQREKDDNKFQQEALRLLRRLDSPANVDPMERKSQALEIVTQVLAVGVENLVQQRLKELEQSYVAHTFDWITDTEGYRSFMSKDVRILFIRGDSGMGKSMFSYYFYDTLLKYFEHDAATSVAYFPFDDEVESLQSVKNMLCYCAAQVARKDSTYVDEILGVIRRDSNADYRGENCWERLFGGRFNWRQRRLVMILDGFDQLPEEEQSGLITYLTDATLQLSKEKQTTKLRKDLEEAVSDKLSEEQKTQLVNEFVEELSGTTSEKERTQLVIEFVKKLPNATSEEKQKLTKCFPDTLSRKLSIQFILTATPKPQLDSLEATMIDLNQERITDLDRKRMRKEMRKDIREVAQARVETLPKLSTFRRGMKTRIVQLMDENADSFLYVDHTLRRFNQIGSASVISNSLGSWPDNTIELCNKLFLECLDGETEAYKTALTRLFCWLAYSKRLSLGAAARLLALSRPPTPERVIEQEVDGRLSRVFSVLDHYDENDHDIYTTDDDTQSHHESGTSSEKVKGLLGFRERSFKTYFRELFEQHPADRYPGLSKHDVYVMMFEMSADILVMHPTAGADGVYNDAEEELISYASKSFLEYLLALQDVSAEEVGPVLNRLLRALANDNGALTKLEDIVDPYEDHGPYSIFGVDVKEPLKVLKKLAGLAPNITQTAEDNTLFEGIEWAKTNLGDGHVVLKNIALKHINNWFEAEDAPLAFTSFRFAHQALCDLSAVYFTDLTARARTDSLLNKLGITEDINAGSVEGVVKFWFAHQVLCELSTECFTDLIPTARTDSLLKKLGINKDITARSVEGDANFWFTHQELCDLSADCFTDFIASSGNDSLLEKLDITKDITAESAEEAPKFRFQKRIAHIHKQISLVLFFVDNPSKALNHAQLGLGKAESPEDKFQLSYRIARTKFSVWKHIFKPEDKSFIELEAAHKSYSLVDANENGVSTFDVAEVNDDVSDLDIAKVRVSAIDAAIEVKRLFENALGIHKPKIEKLDSDLMFTVNGAYQMKALLETLTVSRETANAVESMAKAMEVRTSDTYVRFFNNLIEGFSEKRMWREINELLEILYNDNPFEDGLWEITHRAIQRAAKAGKPEDRDRVKRLYQQATPSQLDGAESKILEISLWFAKFQWLVLNDPAPAKKLTQRIFNVSRDGLQWVGESSRQLADILTEEFRTSCDPNGKQKTLKEMEELIEVTKQRHGPEFQAERAHTRIPLAIMRQKMGPADIFFKDLKDTFDGCLKALKDDRSDNDPFSFRMLAKTLSLVPNMNKEFAKVSLSCQFSIVDRDLYEKEQEEQKDNDNKDTYWSIQCHSCGKSTSGFEDTKYYLCYYCANCDLCGECYERRKTEELPADWIQVCPIGHDHIEAPVDEWDGIHSGCIKYGGKKIRFEDWLETLKMEWKKCWDQYWQ</sequence>
<keyword evidence="1" id="KW-0677">Repeat</keyword>
<dbReference type="InterPro" id="IPR031350">
    <property type="entry name" value="Goodbye_dom"/>
</dbReference>
<protein>
    <submittedName>
        <fullName evidence="4">Uncharacterized protein</fullName>
    </submittedName>
</protein>
<gene>
    <name evidence="4" type="ORF">TRUGW13939_00866</name>
</gene>
<evidence type="ECO:0000256" key="1">
    <source>
        <dbReference type="ARBA" id="ARBA00022737"/>
    </source>
</evidence>